<evidence type="ECO:0000313" key="3">
    <source>
        <dbReference type="EMBL" id="PON95937.1"/>
    </source>
</evidence>
<dbReference type="Proteomes" id="UP000237000">
    <property type="component" value="Unassembled WGS sequence"/>
</dbReference>
<gene>
    <name evidence="3" type="ORF">TorRG33x02_081850</name>
</gene>
<sequence>MFLFQSGPQPTSSITDPNTNQTNKLRKPVLLLTISFSLLLLLLSIFFLQSEPFRSLIFWVSISFVLGLFAPVTLAGSDISIDQGPILDLSNDSSESDEKTKKRFLRTGQNLVHMRKRRSIWHW</sequence>
<evidence type="ECO:0000256" key="2">
    <source>
        <dbReference type="SAM" id="Phobius"/>
    </source>
</evidence>
<feature type="transmembrane region" description="Helical" evidence="2">
    <location>
        <begin position="29"/>
        <end position="50"/>
    </location>
</feature>
<dbReference type="OrthoDB" id="10374364at2759"/>
<comment type="caution">
    <text evidence="3">The sequence shown here is derived from an EMBL/GenBank/DDBJ whole genome shotgun (WGS) entry which is preliminary data.</text>
</comment>
<evidence type="ECO:0000256" key="1">
    <source>
        <dbReference type="SAM" id="MobiDB-lite"/>
    </source>
</evidence>
<evidence type="ECO:0008006" key="5">
    <source>
        <dbReference type="Google" id="ProtNLM"/>
    </source>
</evidence>
<keyword evidence="4" id="KW-1185">Reference proteome</keyword>
<accession>A0A2P5FDR9</accession>
<evidence type="ECO:0000313" key="4">
    <source>
        <dbReference type="Proteomes" id="UP000237000"/>
    </source>
</evidence>
<feature type="region of interest" description="Disordered" evidence="1">
    <location>
        <begin position="1"/>
        <end position="20"/>
    </location>
</feature>
<protein>
    <recommendedName>
        <fullName evidence="5">Transmembrane protein</fullName>
    </recommendedName>
</protein>
<keyword evidence="2" id="KW-1133">Transmembrane helix</keyword>
<dbReference type="InParanoid" id="A0A2P5FDR9"/>
<name>A0A2P5FDR9_TREOI</name>
<keyword evidence="2" id="KW-0812">Transmembrane</keyword>
<feature type="transmembrane region" description="Helical" evidence="2">
    <location>
        <begin position="56"/>
        <end position="76"/>
    </location>
</feature>
<keyword evidence="2" id="KW-0472">Membrane</keyword>
<organism evidence="3 4">
    <name type="scientific">Trema orientale</name>
    <name type="common">Charcoal tree</name>
    <name type="synonym">Celtis orientalis</name>
    <dbReference type="NCBI Taxonomy" id="63057"/>
    <lineage>
        <taxon>Eukaryota</taxon>
        <taxon>Viridiplantae</taxon>
        <taxon>Streptophyta</taxon>
        <taxon>Embryophyta</taxon>
        <taxon>Tracheophyta</taxon>
        <taxon>Spermatophyta</taxon>
        <taxon>Magnoliopsida</taxon>
        <taxon>eudicotyledons</taxon>
        <taxon>Gunneridae</taxon>
        <taxon>Pentapetalae</taxon>
        <taxon>rosids</taxon>
        <taxon>fabids</taxon>
        <taxon>Rosales</taxon>
        <taxon>Cannabaceae</taxon>
        <taxon>Trema</taxon>
    </lineage>
</organism>
<dbReference type="AlphaFoldDB" id="A0A2P5FDR9"/>
<proteinExistence type="predicted"/>
<dbReference type="STRING" id="63057.A0A2P5FDR9"/>
<dbReference type="EMBL" id="JXTC01000041">
    <property type="protein sequence ID" value="PON95937.1"/>
    <property type="molecule type" value="Genomic_DNA"/>
</dbReference>
<reference evidence="4" key="1">
    <citation type="submission" date="2016-06" db="EMBL/GenBank/DDBJ databases">
        <title>Parallel loss of symbiosis genes in relatives of nitrogen-fixing non-legume Parasponia.</title>
        <authorList>
            <person name="Van Velzen R."/>
            <person name="Holmer R."/>
            <person name="Bu F."/>
            <person name="Rutten L."/>
            <person name="Van Zeijl A."/>
            <person name="Liu W."/>
            <person name="Santuari L."/>
            <person name="Cao Q."/>
            <person name="Sharma T."/>
            <person name="Shen D."/>
            <person name="Roswanjaya Y."/>
            <person name="Wardhani T."/>
            <person name="Kalhor M.S."/>
            <person name="Jansen J."/>
            <person name="Van den Hoogen J."/>
            <person name="Gungor B."/>
            <person name="Hartog M."/>
            <person name="Hontelez J."/>
            <person name="Verver J."/>
            <person name="Yang W.-C."/>
            <person name="Schijlen E."/>
            <person name="Repin R."/>
            <person name="Schilthuizen M."/>
            <person name="Schranz E."/>
            <person name="Heidstra R."/>
            <person name="Miyata K."/>
            <person name="Fedorova E."/>
            <person name="Kohlen W."/>
            <person name="Bisseling T."/>
            <person name="Smit S."/>
            <person name="Geurts R."/>
        </authorList>
    </citation>
    <scope>NUCLEOTIDE SEQUENCE [LARGE SCALE GENOMIC DNA]</scope>
    <source>
        <strain evidence="4">cv. RG33-2</strain>
    </source>
</reference>